<keyword evidence="4" id="KW-1185">Reference proteome</keyword>
<comment type="caution">
    <text evidence="3">The sequence shown here is derived from an EMBL/GenBank/DDBJ whole genome shotgun (WGS) entry which is preliminary data.</text>
</comment>
<gene>
    <name evidence="3" type="ORF">B0H63DRAFT_223167</name>
</gene>
<dbReference type="Gene3D" id="3.40.50.1460">
    <property type="match status" value="1"/>
</dbReference>
<reference evidence="3" key="2">
    <citation type="submission" date="2023-06" db="EMBL/GenBank/DDBJ databases">
        <authorList>
            <consortium name="Lawrence Berkeley National Laboratory"/>
            <person name="Haridas S."/>
            <person name="Hensen N."/>
            <person name="Bonometti L."/>
            <person name="Westerberg I."/>
            <person name="Brannstrom I.O."/>
            <person name="Guillou S."/>
            <person name="Cros-Aarteil S."/>
            <person name="Calhoun S."/>
            <person name="Kuo A."/>
            <person name="Mondo S."/>
            <person name="Pangilinan J."/>
            <person name="Riley R."/>
            <person name="LaButti K."/>
            <person name="Andreopoulos B."/>
            <person name="Lipzen A."/>
            <person name="Chen C."/>
            <person name="Yanf M."/>
            <person name="Daum C."/>
            <person name="Ng V."/>
            <person name="Clum A."/>
            <person name="Steindorff A."/>
            <person name="Ohm R."/>
            <person name="Martin F."/>
            <person name="Silar P."/>
            <person name="Natvig D."/>
            <person name="Lalanne C."/>
            <person name="Gautier V."/>
            <person name="Ament-velasquez S.L."/>
            <person name="Kruys A."/>
            <person name="Hutchinson M.I."/>
            <person name="Powell A.J."/>
            <person name="Barry K."/>
            <person name="Miller A.N."/>
            <person name="Grigoriev I.V."/>
            <person name="Debuchy R."/>
            <person name="Gladieux P."/>
            <person name="Thoren M.H."/>
            <person name="Johannesson H."/>
        </authorList>
    </citation>
    <scope>NUCLEOTIDE SEQUENCE</scope>
    <source>
        <strain evidence="3">CBS 232.78</strain>
    </source>
</reference>
<name>A0AAE0KJK9_9PEZI</name>
<reference evidence="3" key="1">
    <citation type="journal article" date="2023" name="Mol. Phylogenet. Evol.">
        <title>Genome-scale phylogeny and comparative genomics of the fungal order Sordariales.</title>
        <authorList>
            <person name="Hensen N."/>
            <person name="Bonometti L."/>
            <person name="Westerberg I."/>
            <person name="Brannstrom I.O."/>
            <person name="Guillou S."/>
            <person name="Cros-Aarteil S."/>
            <person name="Calhoun S."/>
            <person name="Haridas S."/>
            <person name="Kuo A."/>
            <person name="Mondo S."/>
            <person name="Pangilinan J."/>
            <person name="Riley R."/>
            <person name="LaButti K."/>
            <person name="Andreopoulos B."/>
            <person name="Lipzen A."/>
            <person name="Chen C."/>
            <person name="Yan M."/>
            <person name="Daum C."/>
            <person name="Ng V."/>
            <person name="Clum A."/>
            <person name="Steindorff A."/>
            <person name="Ohm R.A."/>
            <person name="Martin F."/>
            <person name="Silar P."/>
            <person name="Natvig D.O."/>
            <person name="Lalanne C."/>
            <person name="Gautier V."/>
            <person name="Ament-Velasquez S.L."/>
            <person name="Kruys A."/>
            <person name="Hutchinson M.I."/>
            <person name="Powell A.J."/>
            <person name="Barry K."/>
            <person name="Miller A.N."/>
            <person name="Grigoriev I.V."/>
            <person name="Debuchy R."/>
            <person name="Gladieux P."/>
            <person name="Hiltunen Thoren M."/>
            <person name="Johannesson H."/>
        </authorList>
    </citation>
    <scope>NUCLEOTIDE SEQUENCE</scope>
    <source>
        <strain evidence="3">CBS 232.78</strain>
    </source>
</reference>
<organism evidence="3 4">
    <name type="scientific">Podospora didyma</name>
    <dbReference type="NCBI Taxonomy" id="330526"/>
    <lineage>
        <taxon>Eukaryota</taxon>
        <taxon>Fungi</taxon>
        <taxon>Dikarya</taxon>
        <taxon>Ascomycota</taxon>
        <taxon>Pezizomycotina</taxon>
        <taxon>Sordariomycetes</taxon>
        <taxon>Sordariomycetidae</taxon>
        <taxon>Sordariales</taxon>
        <taxon>Podosporaceae</taxon>
        <taxon>Podospora</taxon>
    </lineage>
</organism>
<proteinExistence type="inferred from homology"/>
<accession>A0AAE0KJK9</accession>
<evidence type="ECO:0000256" key="1">
    <source>
        <dbReference type="ARBA" id="ARBA00009005"/>
    </source>
</evidence>
<dbReference type="EMBL" id="JAULSW010000006">
    <property type="protein sequence ID" value="KAK3377719.1"/>
    <property type="molecule type" value="Genomic_DNA"/>
</dbReference>
<sequence length="655" mass="72327">MSSDSKTWALLIGIDHYPMPYSSLHGCKNDVDDVSLVLRENLQVPPENILTFVSPNGVLYQDPASSPTRANVVAALKKITDEASEGDFVYIHYSGHGDRVKTARPDLKTAMGVDEVLCTLEADITDVEFGGFLDTMAEKGLLVLAVLDCCHSGGADRNAQTAEQAGGDIANIRRRRSHHQDAKTRGWRNAEIVQSWFHRNRYYNFIAACQTHQHATECTINNRTNGVLTHYFIQALKSFDKAASPITYQGLQSVLDAMVRRSGRHQQPIHLGPLDRIIFGASGSAPASSVIMANVTGIDHDLKSLFLDKGTVAGVCVGDIYDVYRPGQSFLGLGFNFESEPFVRVVVEEVESLNSKATQNPGVGVGTWSDITVGWFAKLFRRANAATVVVSPSPQGSRAMGQLQREWDSYVDLAAPVYLHFDPASAPAKADLVIGIDDSSHFELRDHTGNTLPNIPRVSVDDEDMTERVMKVVKHISSFQTVRQLQHPAATSPPSHNFNLTPEIVPKEYKEQGVLSAQKVEFTNHHNKVLYITILDLSAAYGVSQVFPSQDADSHMVEPGKSIESFTVDFWAPEMLKDDAIRPDFEMTDVLKVIITTEKTNFRHFILPDMDKDLKPRKLRTASIRTPITGSWFVEDRVVISRGPAVKGDTDVGVL</sequence>
<dbReference type="GO" id="GO:0005737">
    <property type="term" value="C:cytoplasm"/>
    <property type="evidence" value="ECO:0007669"/>
    <property type="project" value="TreeGrafter"/>
</dbReference>
<feature type="domain" description="Peptidase C14 caspase" evidence="2">
    <location>
        <begin position="7"/>
        <end position="268"/>
    </location>
</feature>
<dbReference type="AlphaFoldDB" id="A0AAE0KJK9"/>
<dbReference type="PANTHER" id="PTHR48104">
    <property type="entry name" value="METACASPASE-4"/>
    <property type="match status" value="1"/>
</dbReference>
<protein>
    <submittedName>
        <fullName evidence="3">Caspase domain-containing protein</fullName>
    </submittedName>
</protein>
<dbReference type="GO" id="GO:0004197">
    <property type="term" value="F:cysteine-type endopeptidase activity"/>
    <property type="evidence" value="ECO:0007669"/>
    <property type="project" value="InterPro"/>
</dbReference>
<dbReference type="PANTHER" id="PTHR48104:SF30">
    <property type="entry name" value="METACASPASE-1"/>
    <property type="match status" value="1"/>
</dbReference>
<dbReference type="InterPro" id="IPR011600">
    <property type="entry name" value="Pept_C14_caspase"/>
</dbReference>
<evidence type="ECO:0000313" key="4">
    <source>
        <dbReference type="Proteomes" id="UP001285441"/>
    </source>
</evidence>
<evidence type="ECO:0000259" key="2">
    <source>
        <dbReference type="Pfam" id="PF00656"/>
    </source>
</evidence>
<evidence type="ECO:0000313" key="3">
    <source>
        <dbReference type="EMBL" id="KAK3377719.1"/>
    </source>
</evidence>
<dbReference type="Proteomes" id="UP001285441">
    <property type="component" value="Unassembled WGS sequence"/>
</dbReference>
<dbReference type="InterPro" id="IPR050452">
    <property type="entry name" value="Metacaspase"/>
</dbReference>
<dbReference type="GO" id="GO:0006508">
    <property type="term" value="P:proteolysis"/>
    <property type="evidence" value="ECO:0007669"/>
    <property type="project" value="InterPro"/>
</dbReference>
<dbReference type="Pfam" id="PF00656">
    <property type="entry name" value="Peptidase_C14"/>
    <property type="match status" value="1"/>
</dbReference>
<comment type="similarity">
    <text evidence="1">Belongs to the peptidase C14B family.</text>
</comment>